<accession>A0A4R8RRN7</accession>
<sequence length="301" mass="34089">MSHQANRKEHRSSRNVSFEPVHSVSVRGHRHQASDSGVGSDQDSYGTSPDRSTAAQAYYDLQKAHRSLKEEVVRLQEDLRNALAHSKALENRVEVLTNDNNTLNLEKKTLKGENEALHAEVRKARNHQPREREAKMSGANPAPPASPKEKEKKSSTRGESRVRKSDDKERKERKDYEKRCKEDKERLKNRFDHKESSTKDDNSSTSSSGRSKRESYVEPFGPPAPRSTVSSSNAERSRRGSTYSHSRPTVIATTTLAEPAYSGPPRNDYDNAVYDDYVEGGDYHPYPLQTDPYASRGRSRY</sequence>
<dbReference type="EMBL" id="RYZW01000003">
    <property type="protein sequence ID" value="TDZ74602.1"/>
    <property type="molecule type" value="Genomic_DNA"/>
</dbReference>
<protein>
    <submittedName>
        <fullName evidence="2">Uncharacterized protein</fullName>
    </submittedName>
</protein>
<feature type="region of interest" description="Disordered" evidence="1">
    <location>
        <begin position="122"/>
        <end position="301"/>
    </location>
</feature>
<dbReference type="Proteomes" id="UP000295703">
    <property type="component" value="Unassembled WGS sequence"/>
</dbReference>
<evidence type="ECO:0000313" key="2">
    <source>
        <dbReference type="EMBL" id="TDZ74602.1"/>
    </source>
</evidence>
<feature type="compositionally biased region" description="Polar residues" evidence="1">
    <location>
        <begin position="34"/>
        <end position="55"/>
    </location>
</feature>
<reference evidence="2 3" key="1">
    <citation type="submission" date="2018-12" db="EMBL/GenBank/DDBJ databases">
        <title>Genome sequence and assembly of Colletotrichum trifolii.</title>
        <authorList>
            <person name="Gan P."/>
            <person name="Shirasu K."/>
        </authorList>
    </citation>
    <scope>NUCLEOTIDE SEQUENCE [LARGE SCALE GENOMIC DNA]</scope>
    <source>
        <strain evidence="2 3">543-2</strain>
    </source>
</reference>
<name>A0A4R8RRN7_COLTR</name>
<dbReference type="AlphaFoldDB" id="A0A4R8RRN7"/>
<proteinExistence type="predicted"/>
<feature type="compositionally biased region" description="Polar residues" evidence="1">
    <location>
        <begin position="227"/>
        <end position="256"/>
    </location>
</feature>
<keyword evidence="3" id="KW-1185">Reference proteome</keyword>
<comment type="caution">
    <text evidence="2">The sequence shown here is derived from an EMBL/GenBank/DDBJ whole genome shotgun (WGS) entry which is preliminary data.</text>
</comment>
<evidence type="ECO:0000313" key="3">
    <source>
        <dbReference type="Proteomes" id="UP000295703"/>
    </source>
</evidence>
<gene>
    <name evidence="2" type="ORF">CTRI78_v000649</name>
</gene>
<organism evidence="2 3">
    <name type="scientific">Colletotrichum trifolii</name>
    <dbReference type="NCBI Taxonomy" id="5466"/>
    <lineage>
        <taxon>Eukaryota</taxon>
        <taxon>Fungi</taxon>
        <taxon>Dikarya</taxon>
        <taxon>Ascomycota</taxon>
        <taxon>Pezizomycotina</taxon>
        <taxon>Sordariomycetes</taxon>
        <taxon>Hypocreomycetidae</taxon>
        <taxon>Glomerellales</taxon>
        <taxon>Glomerellaceae</taxon>
        <taxon>Colletotrichum</taxon>
        <taxon>Colletotrichum orbiculare species complex</taxon>
    </lineage>
</organism>
<dbReference type="STRING" id="5466.A0A4R8RRN7"/>
<feature type="compositionally biased region" description="Basic and acidic residues" evidence="1">
    <location>
        <begin position="147"/>
        <end position="202"/>
    </location>
</feature>
<evidence type="ECO:0000256" key="1">
    <source>
        <dbReference type="SAM" id="MobiDB-lite"/>
    </source>
</evidence>
<feature type="compositionally biased region" description="Basic and acidic residues" evidence="1">
    <location>
        <begin position="122"/>
        <end position="135"/>
    </location>
</feature>
<feature type="region of interest" description="Disordered" evidence="1">
    <location>
        <begin position="1"/>
        <end position="58"/>
    </location>
</feature>